<evidence type="ECO:0000313" key="2">
    <source>
        <dbReference type="EMBL" id="MFD2874292.1"/>
    </source>
</evidence>
<dbReference type="InterPro" id="IPR004360">
    <property type="entry name" value="Glyas_Fos-R_dOase_dom"/>
</dbReference>
<proteinExistence type="predicted"/>
<protein>
    <submittedName>
        <fullName evidence="2">VOC family protein</fullName>
    </submittedName>
</protein>
<comment type="caution">
    <text evidence="2">The sequence shown here is derived from an EMBL/GenBank/DDBJ whole genome shotgun (WGS) entry which is preliminary data.</text>
</comment>
<keyword evidence="3" id="KW-1185">Reference proteome</keyword>
<dbReference type="Gene3D" id="3.10.180.10">
    <property type="entry name" value="2,3-Dihydroxybiphenyl 1,2-Dioxygenase, domain 1"/>
    <property type="match status" value="1"/>
</dbReference>
<reference evidence="3" key="1">
    <citation type="journal article" date="2019" name="Int. J. Syst. Evol. Microbiol.">
        <title>The Global Catalogue of Microorganisms (GCM) 10K type strain sequencing project: providing services to taxonomists for standard genome sequencing and annotation.</title>
        <authorList>
            <consortium name="The Broad Institute Genomics Platform"/>
            <consortium name="The Broad Institute Genome Sequencing Center for Infectious Disease"/>
            <person name="Wu L."/>
            <person name="Ma J."/>
        </authorList>
    </citation>
    <scope>NUCLEOTIDE SEQUENCE [LARGE SCALE GENOMIC DNA]</scope>
    <source>
        <strain evidence="3">KCTC 22437</strain>
    </source>
</reference>
<name>A0ABW5YHM4_9SPHI</name>
<dbReference type="Proteomes" id="UP001597557">
    <property type="component" value="Unassembled WGS sequence"/>
</dbReference>
<feature type="domain" description="Glyoxalase/fosfomycin resistance/dioxygenase" evidence="1">
    <location>
        <begin position="7"/>
        <end position="117"/>
    </location>
</feature>
<evidence type="ECO:0000313" key="3">
    <source>
        <dbReference type="Proteomes" id="UP001597557"/>
    </source>
</evidence>
<dbReference type="EMBL" id="JBHUPD010000004">
    <property type="protein sequence ID" value="MFD2874292.1"/>
    <property type="molecule type" value="Genomic_DNA"/>
</dbReference>
<dbReference type="SUPFAM" id="SSF54593">
    <property type="entry name" value="Glyoxalase/Bleomycin resistance protein/Dihydroxybiphenyl dioxygenase"/>
    <property type="match status" value="1"/>
</dbReference>
<gene>
    <name evidence="2" type="ORF">ACFS5N_17555</name>
</gene>
<accession>A0ABW5YHM4</accession>
<dbReference type="InterPro" id="IPR029068">
    <property type="entry name" value="Glyas_Bleomycin-R_OHBP_Dase"/>
</dbReference>
<dbReference type="RefSeq" id="WP_377188688.1">
    <property type="nucleotide sequence ID" value="NZ_JBHUPD010000004.1"/>
</dbReference>
<evidence type="ECO:0000259" key="1">
    <source>
        <dbReference type="Pfam" id="PF00903"/>
    </source>
</evidence>
<dbReference type="Pfam" id="PF00903">
    <property type="entry name" value="Glyoxalase"/>
    <property type="match status" value="1"/>
</dbReference>
<sequence length="122" mass="13801">MKPAFSQLIIFCRDVNTLACFYTQKLGLEVVGQIHPEWTVLKAGDVEIGLHKIDNADHTDRPSAKNMKMVFRLSGDISQIRQKLIDQGVKMREVKDFSSVPYFICDGEDPEGNVFQLTVINT</sequence>
<organism evidence="2 3">
    <name type="scientific">Mucilaginibacter ximonensis</name>
    <dbReference type="NCBI Taxonomy" id="538021"/>
    <lineage>
        <taxon>Bacteria</taxon>
        <taxon>Pseudomonadati</taxon>
        <taxon>Bacteroidota</taxon>
        <taxon>Sphingobacteriia</taxon>
        <taxon>Sphingobacteriales</taxon>
        <taxon>Sphingobacteriaceae</taxon>
        <taxon>Mucilaginibacter</taxon>
    </lineage>
</organism>